<accession>A0ABV9HVM8</accession>
<dbReference type="Proteomes" id="UP001596043">
    <property type="component" value="Unassembled WGS sequence"/>
</dbReference>
<evidence type="ECO:0000313" key="3">
    <source>
        <dbReference type="EMBL" id="MFC4633795.1"/>
    </source>
</evidence>
<dbReference type="RefSeq" id="WP_379978020.1">
    <property type="nucleotide sequence ID" value="NZ_JBHSFV010000003.1"/>
</dbReference>
<feature type="region of interest" description="Disordered" evidence="2">
    <location>
        <begin position="1"/>
        <end position="23"/>
    </location>
</feature>
<evidence type="ECO:0000256" key="2">
    <source>
        <dbReference type="SAM" id="MobiDB-lite"/>
    </source>
</evidence>
<feature type="compositionally biased region" description="Basic and acidic residues" evidence="2">
    <location>
        <begin position="1"/>
        <end position="10"/>
    </location>
</feature>
<dbReference type="InterPro" id="IPR007607">
    <property type="entry name" value="BacA/B"/>
</dbReference>
<dbReference type="Pfam" id="PF04519">
    <property type="entry name" value="Bactofilin"/>
    <property type="match status" value="1"/>
</dbReference>
<proteinExistence type="inferred from homology"/>
<organism evidence="3 4">
    <name type="scientific">Dokdonia ponticola</name>
    <dbReference type="NCBI Taxonomy" id="2041041"/>
    <lineage>
        <taxon>Bacteria</taxon>
        <taxon>Pseudomonadati</taxon>
        <taxon>Bacteroidota</taxon>
        <taxon>Flavobacteriia</taxon>
        <taxon>Flavobacteriales</taxon>
        <taxon>Flavobacteriaceae</taxon>
        <taxon>Dokdonia</taxon>
    </lineage>
</organism>
<dbReference type="PANTHER" id="PTHR35024:SF4">
    <property type="entry name" value="POLYMER-FORMING CYTOSKELETAL PROTEIN"/>
    <property type="match status" value="1"/>
</dbReference>
<comment type="caution">
    <text evidence="3">The sequence shown here is derived from an EMBL/GenBank/DDBJ whole genome shotgun (WGS) entry which is preliminary data.</text>
</comment>
<gene>
    <name evidence="3" type="ORF">ACFO3O_07745</name>
</gene>
<reference evidence="4" key="1">
    <citation type="journal article" date="2019" name="Int. J. Syst. Evol. Microbiol.">
        <title>The Global Catalogue of Microorganisms (GCM) 10K type strain sequencing project: providing services to taxonomists for standard genome sequencing and annotation.</title>
        <authorList>
            <consortium name="The Broad Institute Genomics Platform"/>
            <consortium name="The Broad Institute Genome Sequencing Center for Infectious Disease"/>
            <person name="Wu L."/>
            <person name="Ma J."/>
        </authorList>
    </citation>
    <scope>NUCLEOTIDE SEQUENCE [LARGE SCALE GENOMIC DNA]</scope>
    <source>
        <strain evidence="4">YJ-61-S</strain>
    </source>
</reference>
<name>A0ABV9HVM8_9FLAO</name>
<protein>
    <submittedName>
        <fullName evidence="3">Polymer-forming cytoskeletal protein</fullName>
    </submittedName>
</protein>
<dbReference type="EMBL" id="JBHSFV010000003">
    <property type="protein sequence ID" value="MFC4633795.1"/>
    <property type="molecule type" value="Genomic_DNA"/>
</dbReference>
<evidence type="ECO:0000313" key="4">
    <source>
        <dbReference type="Proteomes" id="UP001596043"/>
    </source>
</evidence>
<comment type="similarity">
    <text evidence="1">Belongs to the bactofilin family.</text>
</comment>
<dbReference type="PANTHER" id="PTHR35024">
    <property type="entry name" value="HYPOTHETICAL CYTOSOLIC PROTEIN"/>
    <property type="match status" value="1"/>
</dbReference>
<keyword evidence="4" id="KW-1185">Reference proteome</keyword>
<feature type="compositionally biased region" description="Polar residues" evidence="2">
    <location>
        <begin position="13"/>
        <end position="23"/>
    </location>
</feature>
<evidence type="ECO:0000256" key="1">
    <source>
        <dbReference type="ARBA" id="ARBA00044755"/>
    </source>
</evidence>
<sequence>MFSDNKKGKGIDPSNQQNRISQGTKIVGDIISQGGFRIDGEVEGNINTPNKVVIGKTGVVKGSLICKDADIEGFIEGTIQVSSLLSIKSSARIEGEVTVEKLAVEPGATFNASCDMKGNLKSIAKDGKKQGEKSA</sequence>